<comment type="catalytic activity">
    <reaction evidence="13">
        <text>Preferential cleavage: (Ac)2-L-Lys-D-Ala-|-D-Ala. Also transpeptidation of peptidyl-alanyl moieties that are N-acyl substituents of D-alanine.</text>
        <dbReference type="EC" id="3.4.16.4"/>
    </reaction>
</comment>
<dbReference type="SUPFAM" id="SSF56601">
    <property type="entry name" value="beta-lactamase/transpeptidase-like"/>
    <property type="match status" value="1"/>
</dbReference>
<dbReference type="InterPro" id="IPR001460">
    <property type="entry name" value="PCN-bd_Tpept"/>
</dbReference>
<dbReference type="OrthoDB" id="9766909at2"/>
<dbReference type="Proteomes" id="UP000305451">
    <property type="component" value="Unassembled WGS sequence"/>
</dbReference>
<keyword evidence="19" id="KW-1185">Reference proteome</keyword>
<evidence type="ECO:0000256" key="1">
    <source>
        <dbReference type="ARBA" id="ARBA00004752"/>
    </source>
</evidence>
<evidence type="ECO:0000256" key="3">
    <source>
        <dbReference type="ARBA" id="ARBA00007739"/>
    </source>
</evidence>
<dbReference type="GO" id="GO:0009002">
    <property type="term" value="F:serine-type D-Ala-D-Ala carboxypeptidase activity"/>
    <property type="evidence" value="ECO:0007669"/>
    <property type="project" value="UniProtKB-EC"/>
</dbReference>
<dbReference type="FunFam" id="1.10.3810.10:FF:000001">
    <property type="entry name" value="Penicillin-binding protein 1A"/>
    <property type="match status" value="1"/>
</dbReference>
<dbReference type="UniPathway" id="UPA00219"/>
<comment type="similarity">
    <text evidence="3">In the N-terminal section; belongs to the glycosyltransferase 51 family.</text>
</comment>
<dbReference type="SUPFAM" id="SSF53955">
    <property type="entry name" value="Lysozyme-like"/>
    <property type="match status" value="1"/>
</dbReference>
<dbReference type="InterPro" id="IPR050396">
    <property type="entry name" value="Glycosyltr_51/Transpeptidase"/>
</dbReference>
<feature type="transmembrane region" description="Helical" evidence="15">
    <location>
        <begin position="20"/>
        <end position="45"/>
    </location>
</feature>
<evidence type="ECO:0000256" key="6">
    <source>
        <dbReference type="ARBA" id="ARBA00022676"/>
    </source>
</evidence>
<keyword evidence="11" id="KW-0511">Multifunctional enzyme</keyword>
<evidence type="ECO:0000256" key="2">
    <source>
        <dbReference type="ARBA" id="ARBA00007090"/>
    </source>
</evidence>
<dbReference type="PANTHER" id="PTHR32282">
    <property type="entry name" value="BINDING PROTEIN TRANSPEPTIDASE, PUTATIVE-RELATED"/>
    <property type="match status" value="1"/>
</dbReference>
<dbReference type="GO" id="GO:0006508">
    <property type="term" value="P:proteolysis"/>
    <property type="evidence" value="ECO:0007669"/>
    <property type="project" value="UniProtKB-KW"/>
</dbReference>
<dbReference type="Gene3D" id="3.40.710.10">
    <property type="entry name" value="DD-peptidase/beta-lactamase superfamily"/>
    <property type="match status" value="1"/>
</dbReference>
<evidence type="ECO:0000256" key="14">
    <source>
        <dbReference type="ARBA" id="ARBA00049902"/>
    </source>
</evidence>
<evidence type="ECO:0000256" key="8">
    <source>
        <dbReference type="ARBA" id="ARBA00022801"/>
    </source>
</evidence>
<evidence type="ECO:0000256" key="4">
    <source>
        <dbReference type="ARBA" id="ARBA00022645"/>
    </source>
</evidence>
<sequence>MISDHQDRREPARGISRSVLLRAGLGTALGVLVVALISFAVFWHWAFHDLPDLPEANSALWDVRREPAVTILDRQGRVLTVRGPRYGQAVTLDELPDHVPQAFIAIEDQRFYEHDGVDQQGTLRALAVNLRAGEIEQGGSTLTMQLIKNLILSPDRTVRRKVQEMRLALALERRLSKQEILELYLNRVYLGEQAYGIEAASQRYFDKPASELTLQQAALLAALPKAPSRLAPTANLDAAQARAQDVLQAMLEQGFIDEMTYLTAVSTPAEPIAGSELVADPAIFGHAYDAAVAEVTALLGEEELAPDLIVRTTIDADLQRAAHAAIMETINGAGADRTASQAALVSMTPEGAIRALVGGTDYTESQFNRAVQAERQPGSAFKPIVFAAALEAGYEPSSAFEDAPVDIDGWTPENFGGGYRGRVTIADALKRSINTVAVQVGAAIGTGPIVDMAERLGIDTPLAGHPSITLGAEEVTLKELTGAFLVFANDGVRRAPYLVEDVRTSRGSVLYQHDLTERSTALSQDTARAMSTMLQAVVRDGTGTRAQLGARPVAGKTGTSQNSRDAWFVGYTADFATGVWVGNDDDTAMANVTGGSLPATIWRDFMSEAEDGLPVTALNAPPPRRRSESEERLAAFYSELSSRFDALIEDPSGN</sequence>
<feature type="domain" description="Glycosyl transferase family 51" evidence="17">
    <location>
        <begin position="84"/>
        <end position="250"/>
    </location>
</feature>
<dbReference type="GO" id="GO:0008658">
    <property type="term" value="F:penicillin binding"/>
    <property type="evidence" value="ECO:0007669"/>
    <property type="project" value="InterPro"/>
</dbReference>
<dbReference type="Pfam" id="PF00912">
    <property type="entry name" value="Transgly"/>
    <property type="match status" value="1"/>
</dbReference>
<accession>A0A4S2HD14</accession>
<organism evidence="18 19">
    <name type="scientific">Marinicauda pacifica</name>
    <dbReference type="NCBI Taxonomy" id="1133559"/>
    <lineage>
        <taxon>Bacteria</taxon>
        <taxon>Pseudomonadati</taxon>
        <taxon>Pseudomonadota</taxon>
        <taxon>Alphaproteobacteria</taxon>
        <taxon>Maricaulales</taxon>
        <taxon>Maricaulaceae</taxon>
        <taxon>Marinicauda</taxon>
    </lineage>
</organism>
<comment type="caution">
    <text evidence="18">The sequence shown here is derived from an EMBL/GenBank/DDBJ whole genome shotgun (WGS) entry which is preliminary data.</text>
</comment>
<dbReference type="GO" id="GO:0030288">
    <property type="term" value="C:outer membrane-bounded periplasmic space"/>
    <property type="evidence" value="ECO:0007669"/>
    <property type="project" value="TreeGrafter"/>
</dbReference>
<evidence type="ECO:0000259" key="17">
    <source>
        <dbReference type="Pfam" id="PF00912"/>
    </source>
</evidence>
<protein>
    <submittedName>
        <fullName evidence="18">PBP1A family penicillin-binding protein</fullName>
    </submittedName>
</protein>
<evidence type="ECO:0000259" key="16">
    <source>
        <dbReference type="Pfam" id="PF00905"/>
    </source>
</evidence>
<gene>
    <name evidence="18" type="ORF">E5162_01235</name>
</gene>
<dbReference type="InterPro" id="IPR001264">
    <property type="entry name" value="Glyco_trans_51"/>
</dbReference>
<evidence type="ECO:0000256" key="9">
    <source>
        <dbReference type="ARBA" id="ARBA00022960"/>
    </source>
</evidence>
<evidence type="ECO:0000256" key="12">
    <source>
        <dbReference type="ARBA" id="ARBA00023316"/>
    </source>
</evidence>
<dbReference type="InterPro" id="IPR036950">
    <property type="entry name" value="PBP_transglycosylase"/>
</dbReference>
<evidence type="ECO:0000256" key="13">
    <source>
        <dbReference type="ARBA" id="ARBA00034000"/>
    </source>
</evidence>
<keyword evidence="12" id="KW-0961">Cell wall biogenesis/degradation</keyword>
<dbReference type="GO" id="GO:0008955">
    <property type="term" value="F:peptidoglycan glycosyltransferase activity"/>
    <property type="evidence" value="ECO:0007669"/>
    <property type="project" value="UniProtKB-EC"/>
</dbReference>
<evidence type="ECO:0000256" key="7">
    <source>
        <dbReference type="ARBA" id="ARBA00022679"/>
    </source>
</evidence>
<proteinExistence type="inferred from homology"/>
<keyword evidence="9" id="KW-0133">Cell shape</keyword>
<keyword evidence="15" id="KW-0472">Membrane</keyword>
<evidence type="ECO:0000256" key="10">
    <source>
        <dbReference type="ARBA" id="ARBA00022984"/>
    </source>
</evidence>
<dbReference type="AlphaFoldDB" id="A0A4S2HD14"/>
<dbReference type="InterPro" id="IPR012338">
    <property type="entry name" value="Beta-lactam/transpept-like"/>
</dbReference>
<dbReference type="InterPro" id="IPR023346">
    <property type="entry name" value="Lysozyme-like_dom_sf"/>
</dbReference>
<dbReference type="NCBIfam" id="TIGR02074">
    <property type="entry name" value="PBP_1a_fam"/>
    <property type="match status" value="1"/>
</dbReference>
<keyword evidence="15" id="KW-1133">Transmembrane helix</keyword>
<dbReference type="GO" id="GO:0009252">
    <property type="term" value="P:peptidoglycan biosynthetic process"/>
    <property type="evidence" value="ECO:0007669"/>
    <property type="project" value="UniProtKB-UniPathway"/>
</dbReference>
<dbReference type="Gene3D" id="1.10.3810.10">
    <property type="entry name" value="Biosynthetic peptidoglycan transglycosylase-like"/>
    <property type="match status" value="1"/>
</dbReference>
<comment type="pathway">
    <text evidence="1">Cell wall biogenesis; peptidoglycan biosynthesis.</text>
</comment>
<evidence type="ECO:0000256" key="5">
    <source>
        <dbReference type="ARBA" id="ARBA00022670"/>
    </source>
</evidence>
<comment type="catalytic activity">
    <reaction evidence="14">
        <text>[GlcNAc-(1-&gt;4)-Mur2Ac(oyl-L-Ala-gamma-D-Glu-L-Lys-D-Ala-D-Ala)](n)-di-trans,octa-cis-undecaprenyl diphosphate + beta-D-GlcNAc-(1-&gt;4)-Mur2Ac(oyl-L-Ala-gamma-D-Glu-L-Lys-D-Ala-D-Ala)-di-trans,octa-cis-undecaprenyl diphosphate = [GlcNAc-(1-&gt;4)-Mur2Ac(oyl-L-Ala-gamma-D-Glu-L-Lys-D-Ala-D-Ala)](n+1)-di-trans,octa-cis-undecaprenyl diphosphate + di-trans,octa-cis-undecaprenyl diphosphate + H(+)</text>
        <dbReference type="Rhea" id="RHEA:23708"/>
        <dbReference type="Rhea" id="RHEA-COMP:9602"/>
        <dbReference type="Rhea" id="RHEA-COMP:9603"/>
        <dbReference type="ChEBI" id="CHEBI:15378"/>
        <dbReference type="ChEBI" id="CHEBI:58405"/>
        <dbReference type="ChEBI" id="CHEBI:60033"/>
        <dbReference type="ChEBI" id="CHEBI:78435"/>
        <dbReference type="EC" id="2.4.99.28"/>
    </reaction>
</comment>
<reference evidence="18 19" key="1">
    <citation type="journal article" date="2013" name="Int. J. Syst. Evol. Microbiol.">
        <title>Marinicauda pacifica gen. nov., sp. nov., a prosthecate alphaproteobacterium of the family Hyphomonadaceae isolated from deep seawater.</title>
        <authorList>
            <person name="Zhang X.Y."/>
            <person name="Li G.W."/>
            <person name="Wang C.S."/>
            <person name="Zhang Y.J."/>
            <person name="Xu X.W."/>
            <person name="Li H."/>
            <person name="Liu A."/>
            <person name="Liu C."/>
            <person name="Xie B.B."/>
            <person name="Qin Q.L."/>
            <person name="Xu Z."/>
            <person name="Chen X.L."/>
            <person name="Zhou B.C."/>
            <person name="Zhang Y.Z."/>
        </authorList>
    </citation>
    <scope>NUCLEOTIDE SEQUENCE [LARGE SCALE GENOMIC DNA]</scope>
    <source>
        <strain evidence="18 19">P-1 km-3</strain>
    </source>
</reference>
<evidence type="ECO:0000256" key="15">
    <source>
        <dbReference type="SAM" id="Phobius"/>
    </source>
</evidence>
<name>A0A4S2HD14_9PROT</name>
<keyword evidence="5" id="KW-0645">Protease</keyword>
<dbReference type="EMBL" id="SRXV01000001">
    <property type="protein sequence ID" value="TGY93940.1"/>
    <property type="molecule type" value="Genomic_DNA"/>
</dbReference>
<evidence type="ECO:0000313" key="19">
    <source>
        <dbReference type="Proteomes" id="UP000305451"/>
    </source>
</evidence>
<dbReference type="GO" id="GO:0071555">
    <property type="term" value="P:cell wall organization"/>
    <property type="evidence" value="ECO:0007669"/>
    <property type="project" value="UniProtKB-KW"/>
</dbReference>
<dbReference type="PANTHER" id="PTHR32282:SF33">
    <property type="entry name" value="PEPTIDOGLYCAN GLYCOSYLTRANSFERASE"/>
    <property type="match status" value="1"/>
</dbReference>
<dbReference type="Pfam" id="PF00905">
    <property type="entry name" value="Transpeptidase"/>
    <property type="match status" value="1"/>
</dbReference>
<feature type="domain" description="Penicillin-binding protein transpeptidase" evidence="16">
    <location>
        <begin position="350"/>
        <end position="606"/>
    </location>
</feature>
<evidence type="ECO:0000313" key="18">
    <source>
        <dbReference type="EMBL" id="TGY93940.1"/>
    </source>
</evidence>
<comment type="similarity">
    <text evidence="2">In the C-terminal section; belongs to the transpeptidase family.</text>
</comment>
<evidence type="ECO:0000256" key="11">
    <source>
        <dbReference type="ARBA" id="ARBA00023268"/>
    </source>
</evidence>
<dbReference type="GO" id="GO:0008360">
    <property type="term" value="P:regulation of cell shape"/>
    <property type="evidence" value="ECO:0007669"/>
    <property type="project" value="UniProtKB-KW"/>
</dbReference>
<keyword evidence="7" id="KW-0808">Transferase</keyword>
<keyword evidence="4" id="KW-0121">Carboxypeptidase</keyword>
<keyword evidence="6" id="KW-0328">Glycosyltransferase</keyword>
<keyword evidence="15" id="KW-0812">Transmembrane</keyword>
<keyword evidence="10" id="KW-0573">Peptidoglycan synthesis</keyword>
<keyword evidence="8" id="KW-0378">Hydrolase</keyword>